<dbReference type="GO" id="GO:0009451">
    <property type="term" value="P:RNA modification"/>
    <property type="evidence" value="ECO:0007669"/>
    <property type="project" value="InterPro"/>
</dbReference>
<sequence>MSKMFTNRCLRSVYVNIQWRIPIIRRYSNLDSEMKRLNDEKRYKEALTLFVEHEQKGQCAISDIAINQALKSSTNMKDFSSGLKISSRYSSRIEKNSFIQASLIHFYMQFGDINRAREIFRQSENKTKAVYGALMRGFIKNNMFQEAVDLFSEIIDPDEMNIMLFLNACSGIATKETLVTIDKVLSNIPNRYRESKQILIAAYDAFIKCGDLPKAEKLFPKIERT</sequence>
<dbReference type="InterPro" id="IPR002885">
    <property type="entry name" value="PPR_rpt"/>
</dbReference>
<dbReference type="Gene3D" id="1.25.40.10">
    <property type="entry name" value="Tetratricopeptide repeat domain"/>
    <property type="match status" value="1"/>
</dbReference>
<dbReference type="Proteomes" id="UP000663828">
    <property type="component" value="Unassembled WGS sequence"/>
</dbReference>
<dbReference type="PANTHER" id="PTHR47926">
    <property type="entry name" value="PENTATRICOPEPTIDE REPEAT-CONTAINING PROTEIN"/>
    <property type="match status" value="1"/>
</dbReference>
<gene>
    <name evidence="1" type="ORF">XAT740_LOCUS61347</name>
</gene>
<evidence type="ECO:0000313" key="2">
    <source>
        <dbReference type="Proteomes" id="UP000663828"/>
    </source>
</evidence>
<dbReference type="InterPro" id="IPR011990">
    <property type="entry name" value="TPR-like_helical_dom_sf"/>
</dbReference>
<dbReference type="NCBIfam" id="TIGR00756">
    <property type="entry name" value="PPR"/>
    <property type="match status" value="1"/>
</dbReference>
<organism evidence="1 2">
    <name type="scientific">Adineta ricciae</name>
    <name type="common">Rotifer</name>
    <dbReference type="NCBI Taxonomy" id="249248"/>
    <lineage>
        <taxon>Eukaryota</taxon>
        <taxon>Metazoa</taxon>
        <taxon>Spiralia</taxon>
        <taxon>Gnathifera</taxon>
        <taxon>Rotifera</taxon>
        <taxon>Eurotatoria</taxon>
        <taxon>Bdelloidea</taxon>
        <taxon>Adinetida</taxon>
        <taxon>Adinetidae</taxon>
        <taxon>Adineta</taxon>
    </lineage>
</organism>
<dbReference type="InterPro" id="IPR046960">
    <property type="entry name" value="PPR_At4g14850-like_plant"/>
</dbReference>
<dbReference type="Pfam" id="PF01535">
    <property type="entry name" value="PPR"/>
    <property type="match status" value="1"/>
</dbReference>
<comment type="caution">
    <text evidence="1">The sequence shown here is derived from an EMBL/GenBank/DDBJ whole genome shotgun (WGS) entry which is preliminary data.</text>
</comment>
<keyword evidence="2" id="KW-1185">Reference proteome</keyword>
<dbReference type="EMBL" id="CAJNOR010016033">
    <property type="protein sequence ID" value="CAF1683982.1"/>
    <property type="molecule type" value="Genomic_DNA"/>
</dbReference>
<feature type="non-terminal residue" evidence="1">
    <location>
        <position position="1"/>
    </location>
</feature>
<reference evidence="1" key="1">
    <citation type="submission" date="2021-02" db="EMBL/GenBank/DDBJ databases">
        <authorList>
            <person name="Nowell W R."/>
        </authorList>
    </citation>
    <scope>NUCLEOTIDE SEQUENCE</scope>
</reference>
<accession>A0A816HBQ7</accession>
<proteinExistence type="predicted"/>
<name>A0A816HBQ7_ADIRI</name>
<evidence type="ECO:0000313" key="1">
    <source>
        <dbReference type="EMBL" id="CAF1683982.1"/>
    </source>
</evidence>
<protein>
    <submittedName>
        <fullName evidence="1">Uncharacterized protein</fullName>
    </submittedName>
</protein>
<dbReference type="GO" id="GO:0003723">
    <property type="term" value="F:RNA binding"/>
    <property type="evidence" value="ECO:0007669"/>
    <property type="project" value="InterPro"/>
</dbReference>
<dbReference type="AlphaFoldDB" id="A0A816HBQ7"/>